<gene>
    <name evidence="2" type="ORF">EVJ46_07335</name>
</gene>
<sequence length="215" mass="25666">MSTNPSFLYNKVDRLEEALIRLADAQTKTQAELSEFKEEMRFNLEKYEERSRRDLEAYREESRNEQRKLNQELGRISNKMGTIVEDLIYPATRPLISRYFSEDIENIDIYSNISKRNNKNERDEFDIIASTSDKVFLIEVKSTMKDSYIKYFKDKLTRFPDFFPEYKDMCLIPIMASLTMLPNTVHQLTKNNIYAMAYREWDYMDILNFDSDLGK</sequence>
<keyword evidence="1" id="KW-0175">Coiled coil</keyword>
<dbReference type="PANTHER" id="PTHR38753">
    <property type="entry name" value="SLR1441 PROTEIN"/>
    <property type="match status" value="1"/>
</dbReference>
<dbReference type="EMBL" id="SGBC01000003">
    <property type="protein sequence ID" value="RZD16002.1"/>
    <property type="molecule type" value="Genomic_DNA"/>
</dbReference>
<dbReference type="InterPro" id="IPR011335">
    <property type="entry name" value="Restrct_endonuc-II-like"/>
</dbReference>
<evidence type="ECO:0000313" key="3">
    <source>
        <dbReference type="Proteomes" id="UP000316562"/>
    </source>
</evidence>
<dbReference type="Proteomes" id="UP000316562">
    <property type="component" value="Unassembled WGS sequence"/>
</dbReference>
<dbReference type="AlphaFoldDB" id="A0A519BFF6"/>
<reference evidence="2 3" key="1">
    <citation type="journal article" date="2019" name="ISME J.">
        <title>Insights into ecological role of a new deltaproteobacterial order Candidatus Acidulodesulfobacterales by metagenomics and metatranscriptomics.</title>
        <authorList>
            <person name="Tan S."/>
            <person name="Liu J."/>
            <person name="Fang Y."/>
            <person name="Hedlund B.P."/>
            <person name="Lian Z.H."/>
            <person name="Huang L.Y."/>
            <person name="Li J.T."/>
            <person name="Huang L.N."/>
            <person name="Li W.J."/>
            <person name="Jiang H.C."/>
            <person name="Dong H.L."/>
            <person name="Shu W.S."/>
        </authorList>
    </citation>
    <scope>NUCLEOTIDE SEQUENCE [LARGE SCALE GENOMIC DNA]</scope>
    <source>
        <strain evidence="2">AP2</strain>
    </source>
</reference>
<name>A0A519BFF6_ACIG2</name>
<accession>A0A519BFF6</accession>
<evidence type="ECO:0008006" key="4">
    <source>
        <dbReference type="Google" id="ProtNLM"/>
    </source>
</evidence>
<dbReference type="SUPFAM" id="SSF52980">
    <property type="entry name" value="Restriction endonuclease-like"/>
    <property type="match status" value="1"/>
</dbReference>
<evidence type="ECO:0000256" key="1">
    <source>
        <dbReference type="SAM" id="Coils"/>
    </source>
</evidence>
<feature type="coiled-coil region" evidence="1">
    <location>
        <begin position="48"/>
        <end position="79"/>
    </location>
</feature>
<evidence type="ECO:0000313" key="2">
    <source>
        <dbReference type="EMBL" id="RZD16002.1"/>
    </source>
</evidence>
<dbReference type="PANTHER" id="PTHR38753:SF1">
    <property type="entry name" value="SLR1441 PROTEIN"/>
    <property type="match status" value="1"/>
</dbReference>
<organism evidence="2 3">
    <name type="scientific">Acididesulfobacter guangdongensis</name>
    <dbReference type="NCBI Taxonomy" id="2597225"/>
    <lineage>
        <taxon>Bacteria</taxon>
        <taxon>Deltaproteobacteria</taxon>
        <taxon>Candidatus Acidulodesulfobacterales</taxon>
        <taxon>Candidatus Acididesulfobacter</taxon>
    </lineage>
</organism>
<proteinExistence type="predicted"/>
<protein>
    <recommendedName>
        <fullName evidence="4">DUF3782 domain-containing protein</fullName>
    </recommendedName>
</protein>
<comment type="caution">
    <text evidence="2">The sequence shown here is derived from an EMBL/GenBank/DDBJ whole genome shotgun (WGS) entry which is preliminary data.</text>
</comment>